<dbReference type="Proteomes" id="UP000295367">
    <property type="component" value="Unassembled WGS sequence"/>
</dbReference>
<feature type="domain" description="Tyr recombinase" evidence="5">
    <location>
        <begin position="98"/>
        <end position="272"/>
    </location>
</feature>
<dbReference type="Pfam" id="PF13495">
    <property type="entry name" value="Phage_int_SAM_4"/>
    <property type="match status" value="1"/>
</dbReference>
<dbReference type="PANTHER" id="PTHR30349:SF90">
    <property type="entry name" value="TYROSINE RECOMBINASE XERD"/>
    <property type="match status" value="1"/>
</dbReference>
<proteinExistence type="predicted"/>
<keyword evidence="3" id="KW-0233">DNA recombination</keyword>
<dbReference type="InterPro" id="IPR002104">
    <property type="entry name" value="Integrase_catalytic"/>
</dbReference>
<keyword evidence="8" id="KW-1185">Reference proteome</keyword>
<dbReference type="SUPFAM" id="SSF56349">
    <property type="entry name" value="DNA breaking-rejoining enzymes"/>
    <property type="match status" value="1"/>
</dbReference>
<dbReference type="GO" id="GO:0015074">
    <property type="term" value="P:DNA integration"/>
    <property type="evidence" value="ECO:0007669"/>
    <property type="project" value="UniProtKB-KW"/>
</dbReference>
<gene>
    <name evidence="7" type="ORF">EDC63_1196</name>
</gene>
<evidence type="ECO:0000256" key="1">
    <source>
        <dbReference type="ARBA" id="ARBA00022908"/>
    </source>
</evidence>
<evidence type="ECO:0000313" key="8">
    <source>
        <dbReference type="Proteomes" id="UP000295367"/>
    </source>
</evidence>
<dbReference type="InterPro" id="IPR010998">
    <property type="entry name" value="Integrase_recombinase_N"/>
</dbReference>
<feature type="domain" description="Core-binding (CB)" evidence="6">
    <location>
        <begin position="1"/>
        <end position="81"/>
    </location>
</feature>
<evidence type="ECO:0000313" key="7">
    <source>
        <dbReference type="EMBL" id="TCV82689.1"/>
    </source>
</evidence>
<evidence type="ECO:0000256" key="4">
    <source>
        <dbReference type="PROSITE-ProRule" id="PRU01248"/>
    </source>
</evidence>
<evidence type="ECO:0000256" key="3">
    <source>
        <dbReference type="ARBA" id="ARBA00023172"/>
    </source>
</evidence>
<dbReference type="Gene3D" id="1.10.443.10">
    <property type="entry name" value="Intergrase catalytic core"/>
    <property type="match status" value="1"/>
</dbReference>
<dbReference type="OrthoDB" id="9801717at2"/>
<comment type="caution">
    <text evidence="7">The sequence shown here is derived from an EMBL/GenBank/DDBJ whole genome shotgun (WGS) entry which is preliminary data.</text>
</comment>
<dbReference type="InterPro" id="IPR044068">
    <property type="entry name" value="CB"/>
</dbReference>
<evidence type="ECO:0000256" key="2">
    <source>
        <dbReference type="ARBA" id="ARBA00023125"/>
    </source>
</evidence>
<dbReference type="InterPro" id="IPR050090">
    <property type="entry name" value="Tyrosine_recombinase_XerCD"/>
</dbReference>
<dbReference type="Pfam" id="PF00589">
    <property type="entry name" value="Phage_integrase"/>
    <property type="match status" value="1"/>
</dbReference>
<dbReference type="AlphaFoldDB" id="A0A4V2W146"/>
<reference evidence="7 8" key="1">
    <citation type="submission" date="2019-03" db="EMBL/GenBank/DDBJ databases">
        <title>Genomic Encyclopedia of Type Strains, Phase IV (KMG-IV): sequencing the most valuable type-strain genomes for metagenomic binning, comparative biology and taxonomic classification.</title>
        <authorList>
            <person name="Goeker M."/>
        </authorList>
    </citation>
    <scope>NUCLEOTIDE SEQUENCE [LARGE SCALE GENOMIC DNA]</scope>
    <source>
        <strain evidence="7 8">DSM 100309</strain>
    </source>
</reference>
<dbReference type="PROSITE" id="PS51900">
    <property type="entry name" value="CB"/>
    <property type="match status" value="1"/>
</dbReference>
<dbReference type="RefSeq" id="WP_124944888.1">
    <property type="nucleotide sequence ID" value="NZ_BHVT01000004.1"/>
</dbReference>
<protein>
    <submittedName>
        <fullName evidence="7">Site-specific recombinase XerD</fullName>
    </submittedName>
</protein>
<dbReference type="PANTHER" id="PTHR30349">
    <property type="entry name" value="PHAGE INTEGRASE-RELATED"/>
    <property type="match status" value="1"/>
</dbReference>
<dbReference type="Gene3D" id="1.10.150.130">
    <property type="match status" value="1"/>
</dbReference>
<accession>A0A4V2W146</accession>
<dbReference type="PROSITE" id="PS51898">
    <property type="entry name" value="TYR_RECOMBINASE"/>
    <property type="match status" value="1"/>
</dbReference>
<dbReference type="GO" id="GO:0003677">
    <property type="term" value="F:DNA binding"/>
    <property type="evidence" value="ECO:0007669"/>
    <property type="project" value="UniProtKB-UniRule"/>
</dbReference>
<keyword evidence="1" id="KW-0229">DNA integration</keyword>
<evidence type="ECO:0000259" key="5">
    <source>
        <dbReference type="PROSITE" id="PS51898"/>
    </source>
</evidence>
<sequence length="285" mass="33261">MGALREQMDKDMVLRGMSPRTRESYLYVVKGLAKHYHKSPDTLSEQDIQNYLLYLIEERKLAWSSCNIVVQGLKFFYYTTLRRDRMALIIPRRRAPSKLPEMLSREEIIALFEAATHPKHRLLLMTAYSAGLRVSELVRLRITDIDPNQMTIRVEQGKGAKDRYTVLSKQLLVELRKYWKRERPAIWLFPATHTPDEPMNAETAQKIFYRCKQRAGITKRCGIHSLRHAFATHLLEEGTDLHRIQRLLGHGQLSTTMRYFHLAQSNLMQTQSPLESLAARVATRR</sequence>
<dbReference type="InterPro" id="IPR011010">
    <property type="entry name" value="DNA_brk_join_enz"/>
</dbReference>
<evidence type="ECO:0000259" key="6">
    <source>
        <dbReference type="PROSITE" id="PS51900"/>
    </source>
</evidence>
<keyword evidence="2 4" id="KW-0238">DNA-binding</keyword>
<dbReference type="InterPro" id="IPR013762">
    <property type="entry name" value="Integrase-like_cat_sf"/>
</dbReference>
<dbReference type="GO" id="GO:0006310">
    <property type="term" value="P:DNA recombination"/>
    <property type="evidence" value="ECO:0007669"/>
    <property type="project" value="UniProtKB-KW"/>
</dbReference>
<dbReference type="InterPro" id="IPR004107">
    <property type="entry name" value="Integrase_SAM-like_N"/>
</dbReference>
<dbReference type="EMBL" id="SMCO01000019">
    <property type="protein sequence ID" value="TCV82689.1"/>
    <property type="molecule type" value="Genomic_DNA"/>
</dbReference>
<name>A0A4V2W146_9PROT</name>
<organism evidence="7 8">
    <name type="scientific">Sulfurirhabdus autotrophica</name>
    <dbReference type="NCBI Taxonomy" id="1706046"/>
    <lineage>
        <taxon>Bacteria</taxon>
        <taxon>Pseudomonadati</taxon>
        <taxon>Pseudomonadota</taxon>
        <taxon>Betaproteobacteria</taxon>
        <taxon>Nitrosomonadales</taxon>
        <taxon>Sulfuricellaceae</taxon>
        <taxon>Sulfurirhabdus</taxon>
    </lineage>
</organism>